<name>A0ABQ2D580_9MICC</name>
<dbReference type="GeneID" id="303302538"/>
<organism evidence="5 6">
    <name type="scientific">Glutamicibacter ardleyensis</name>
    <dbReference type="NCBI Taxonomy" id="225894"/>
    <lineage>
        <taxon>Bacteria</taxon>
        <taxon>Bacillati</taxon>
        <taxon>Actinomycetota</taxon>
        <taxon>Actinomycetes</taxon>
        <taxon>Micrococcales</taxon>
        <taxon>Micrococcaceae</taxon>
        <taxon>Glutamicibacter</taxon>
    </lineage>
</organism>
<dbReference type="InterPro" id="IPR016032">
    <property type="entry name" value="Sig_transdc_resp-reg_C-effctor"/>
</dbReference>
<dbReference type="Pfam" id="PF00196">
    <property type="entry name" value="GerE"/>
    <property type="match status" value="1"/>
</dbReference>
<accession>A0ABQ2D580</accession>
<protein>
    <recommendedName>
        <fullName evidence="4">HTH luxR-type domain-containing protein</fullName>
    </recommendedName>
</protein>
<feature type="domain" description="HTH luxR-type" evidence="4">
    <location>
        <begin position="1"/>
        <end position="62"/>
    </location>
</feature>
<dbReference type="Proteomes" id="UP000606115">
    <property type="component" value="Unassembled WGS sequence"/>
</dbReference>
<evidence type="ECO:0000313" key="5">
    <source>
        <dbReference type="EMBL" id="GGJ46427.1"/>
    </source>
</evidence>
<dbReference type="Gene3D" id="1.10.10.10">
    <property type="entry name" value="Winged helix-like DNA-binding domain superfamily/Winged helix DNA-binding domain"/>
    <property type="match status" value="1"/>
</dbReference>
<evidence type="ECO:0000256" key="3">
    <source>
        <dbReference type="ARBA" id="ARBA00023163"/>
    </source>
</evidence>
<dbReference type="PANTHER" id="PTHR44688:SF16">
    <property type="entry name" value="DNA-BINDING TRANSCRIPTIONAL ACTIVATOR DEVR_DOSR"/>
    <property type="match status" value="1"/>
</dbReference>
<gene>
    <name evidence="5" type="ORF">GCM10007173_01210</name>
</gene>
<keyword evidence="3" id="KW-0804">Transcription</keyword>
<dbReference type="InterPro" id="IPR000792">
    <property type="entry name" value="Tscrpt_reg_LuxR_C"/>
</dbReference>
<dbReference type="EMBL" id="BMKX01000001">
    <property type="protein sequence ID" value="GGJ46427.1"/>
    <property type="molecule type" value="Genomic_DNA"/>
</dbReference>
<keyword evidence="2" id="KW-0238">DNA-binding</keyword>
<dbReference type="PRINTS" id="PR00038">
    <property type="entry name" value="HTHLUXR"/>
</dbReference>
<dbReference type="PANTHER" id="PTHR44688">
    <property type="entry name" value="DNA-BINDING TRANSCRIPTIONAL ACTIVATOR DEVR_DOSR"/>
    <property type="match status" value="1"/>
</dbReference>
<dbReference type="InterPro" id="IPR036388">
    <property type="entry name" value="WH-like_DNA-bd_sf"/>
</dbReference>
<keyword evidence="1" id="KW-0805">Transcription regulation</keyword>
<dbReference type="RefSeq" id="WP_229676924.1">
    <property type="nucleotide sequence ID" value="NZ_BMKX01000001.1"/>
</dbReference>
<evidence type="ECO:0000256" key="2">
    <source>
        <dbReference type="ARBA" id="ARBA00023125"/>
    </source>
</evidence>
<dbReference type="SMART" id="SM00421">
    <property type="entry name" value="HTH_LUXR"/>
    <property type="match status" value="1"/>
</dbReference>
<proteinExistence type="predicted"/>
<evidence type="ECO:0000259" key="4">
    <source>
        <dbReference type="PROSITE" id="PS50043"/>
    </source>
</evidence>
<evidence type="ECO:0000313" key="6">
    <source>
        <dbReference type="Proteomes" id="UP000606115"/>
    </source>
</evidence>
<reference evidence="6" key="1">
    <citation type="journal article" date="2019" name="Int. J. Syst. Evol. Microbiol.">
        <title>The Global Catalogue of Microorganisms (GCM) 10K type strain sequencing project: providing services to taxonomists for standard genome sequencing and annotation.</title>
        <authorList>
            <consortium name="The Broad Institute Genomics Platform"/>
            <consortium name="The Broad Institute Genome Sequencing Center for Infectious Disease"/>
            <person name="Wu L."/>
            <person name="Ma J."/>
        </authorList>
    </citation>
    <scope>NUCLEOTIDE SEQUENCE [LARGE SCALE GENOMIC DNA]</scope>
    <source>
        <strain evidence="6">CGMCC 1.3685</strain>
    </source>
</reference>
<dbReference type="PROSITE" id="PS50043">
    <property type="entry name" value="HTH_LUXR_2"/>
    <property type="match status" value="1"/>
</dbReference>
<dbReference type="CDD" id="cd06170">
    <property type="entry name" value="LuxR_C_like"/>
    <property type="match status" value="1"/>
</dbReference>
<evidence type="ECO:0000256" key="1">
    <source>
        <dbReference type="ARBA" id="ARBA00023015"/>
    </source>
</evidence>
<dbReference type="SUPFAM" id="SSF46894">
    <property type="entry name" value="C-terminal effector domain of the bipartite response regulators"/>
    <property type="match status" value="1"/>
</dbReference>
<sequence>MRNLSERDRSLVRLVAAGLTNVQISRISHISEGSMKLHLARILEQLNVTNRVQLAVIATESGLVSPADLQIVS</sequence>
<keyword evidence="6" id="KW-1185">Reference proteome</keyword>
<comment type="caution">
    <text evidence="5">The sequence shown here is derived from an EMBL/GenBank/DDBJ whole genome shotgun (WGS) entry which is preliminary data.</text>
</comment>